<accession>A0ACD3BH69</accession>
<name>A0ACD3BH69_9AGAR</name>
<gene>
    <name evidence="1" type="ORF">BDN72DRAFT_755266</name>
</gene>
<dbReference type="EMBL" id="ML208259">
    <property type="protein sequence ID" value="TFK77235.1"/>
    <property type="molecule type" value="Genomic_DNA"/>
</dbReference>
<reference evidence="1 2" key="1">
    <citation type="journal article" date="2019" name="Nat. Ecol. Evol.">
        <title>Megaphylogeny resolves global patterns of mushroom evolution.</title>
        <authorList>
            <person name="Varga T."/>
            <person name="Krizsan K."/>
            <person name="Foldi C."/>
            <person name="Dima B."/>
            <person name="Sanchez-Garcia M."/>
            <person name="Sanchez-Ramirez S."/>
            <person name="Szollosi G.J."/>
            <person name="Szarkandi J.G."/>
            <person name="Papp V."/>
            <person name="Albert L."/>
            <person name="Andreopoulos W."/>
            <person name="Angelini C."/>
            <person name="Antonin V."/>
            <person name="Barry K.W."/>
            <person name="Bougher N.L."/>
            <person name="Buchanan P."/>
            <person name="Buyck B."/>
            <person name="Bense V."/>
            <person name="Catcheside P."/>
            <person name="Chovatia M."/>
            <person name="Cooper J."/>
            <person name="Damon W."/>
            <person name="Desjardin D."/>
            <person name="Finy P."/>
            <person name="Geml J."/>
            <person name="Haridas S."/>
            <person name="Hughes K."/>
            <person name="Justo A."/>
            <person name="Karasinski D."/>
            <person name="Kautmanova I."/>
            <person name="Kiss B."/>
            <person name="Kocsube S."/>
            <person name="Kotiranta H."/>
            <person name="LaButti K.M."/>
            <person name="Lechner B.E."/>
            <person name="Liimatainen K."/>
            <person name="Lipzen A."/>
            <person name="Lukacs Z."/>
            <person name="Mihaltcheva S."/>
            <person name="Morgado L.N."/>
            <person name="Niskanen T."/>
            <person name="Noordeloos M.E."/>
            <person name="Ohm R.A."/>
            <person name="Ortiz-Santana B."/>
            <person name="Ovrebo C."/>
            <person name="Racz N."/>
            <person name="Riley R."/>
            <person name="Savchenko A."/>
            <person name="Shiryaev A."/>
            <person name="Soop K."/>
            <person name="Spirin V."/>
            <person name="Szebenyi C."/>
            <person name="Tomsovsky M."/>
            <person name="Tulloss R.E."/>
            <person name="Uehling J."/>
            <person name="Grigoriev I.V."/>
            <person name="Vagvolgyi C."/>
            <person name="Papp T."/>
            <person name="Martin F.M."/>
            <person name="Miettinen O."/>
            <person name="Hibbett D.S."/>
            <person name="Nagy L.G."/>
        </authorList>
    </citation>
    <scope>NUCLEOTIDE SEQUENCE [LARGE SCALE GENOMIC DNA]</scope>
    <source>
        <strain evidence="1 2">NL-1719</strain>
    </source>
</reference>
<sequence length="1306" mass="144762">MAPMLPISLSPHICILESQDLVDLFNSASLPPLSQVLQAFSPLSQVTTRTTSLASVTHPSFSLRFSELPDIEDACREDDEQRAVRTLEWIGSRIQRRCAKWAEDMEKIAEREIPRTPWWDELKRCAEGEHTPSKVEGWNHPVAIILAVSTNAPNPLQAITALHARPIELPAWVDPTTLRYTLIVHPENSALSDEEAGALFNAVKKQFGLHSNLLSLSMPNPLPSPIPIPTPLPRLPPLSLISPPTMCEKDIQQTARFVREFLVMSLLPWMEKGVMEWNENFSSTRRLPSRIFTSTRRLFGSPSPSPAPTHNPTSSISSVSSRSSQSTFTNGNHASPPSQQRRLAEFATILGDYKLAITVWEALRKESRGGSDVLPLILAMSPASPLYVSNALNQIHPPTADPPPQAQLSSLRYAARWESGITLGDFIGHTLEGEKWLVWAAAIVYDVPAALLMGHAALLSSKKLARRKAAFWYASAASQLEKCGIKPLTMYFLRRAHDIYKHQSPKELSPLFWEAAGKDAADSDGFKGILSGIEHPLGRLLYTAGDVAGAVRFLLGLLKESHDYYPQFANGDISADHLLLSHDKLYLDDFRVAFGHYKSTVGEGVTLSDFKLSFPLCVPRKTTLRLAGYTETAAEEWKRKEDDWRGFWKSRGGKEGLAPSGQAMVDEPFWVDLVLQNPLETEVVLSNLTLTVEEQDATSLENPLDYVEVEVLNDIVLGPRELRTVPIAIKSLKPASLIITHASYDFLSILPAVESLAARGRRLHETIAQRVAPTYAGDVMLKADVTERTHKLLVDIEGGLSVVQGETKPLLLQLSNDGPSAVTELWLVMDREDEIWVGEGEPPATTVDEQEVFTSSNSLAPHTPWRIPLHSEGDEHHLMSGHTQTIPIVLHANGVGERDLQMLFLYRGSETEPFHVVKVSKSYEVQPLVDVFTFAEPSLAIDQLFSLTLEVTNRSSIPVQLTQVSFLSPSWTCSLENPEDLSVTHPHQISRFYFRANPHPNVPGAEATREFAFRKLSEIVKGNPVDSSNPPSIDILCRHTSQSSSTTNSVLSNPTRHFLSTSRRTHVTRTIARTTPHILASSYPHIFPLYNPLSADVIVFWEIPTQQRSGYVYAAGLKLGASHAPLSAVIQNARSSKVKRSMYVETQRERVELLSSVEKSEWNEDMNPLTLTVRPPDQVIHDFNIGPVSTRISFVVRNYSLTNHARYILRLNPGVEITPDLMPPTYAGRTTFRGSLGPAGSATIQVSLFASRPGNYSLGSWELETQVLDHPASPEAPAQVRHRYTQQPPIGNRIGVVICNVDSSVS</sequence>
<evidence type="ECO:0000313" key="1">
    <source>
        <dbReference type="EMBL" id="TFK77235.1"/>
    </source>
</evidence>
<keyword evidence="2" id="KW-1185">Reference proteome</keyword>
<dbReference type="Proteomes" id="UP000308600">
    <property type="component" value="Unassembled WGS sequence"/>
</dbReference>
<proteinExistence type="predicted"/>
<organism evidence="1 2">
    <name type="scientific">Pluteus cervinus</name>
    <dbReference type="NCBI Taxonomy" id="181527"/>
    <lineage>
        <taxon>Eukaryota</taxon>
        <taxon>Fungi</taxon>
        <taxon>Dikarya</taxon>
        <taxon>Basidiomycota</taxon>
        <taxon>Agaricomycotina</taxon>
        <taxon>Agaricomycetes</taxon>
        <taxon>Agaricomycetidae</taxon>
        <taxon>Agaricales</taxon>
        <taxon>Pluteineae</taxon>
        <taxon>Pluteaceae</taxon>
        <taxon>Pluteus</taxon>
    </lineage>
</organism>
<protein>
    <submittedName>
        <fullName evidence="1">Uncharacterized protein</fullName>
    </submittedName>
</protein>
<evidence type="ECO:0000313" key="2">
    <source>
        <dbReference type="Proteomes" id="UP000308600"/>
    </source>
</evidence>